<evidence type="ECO:0000256" key="1">
    <source>
        <dbReference type="SAM" id="MobiDB-lite"/>
    </source>
</evidence>
<feature type="region of interest" description="Disordered" evidence="1">
    <location>
        <begin position="166"/>
        <end position="185"/>
    </location>
</feature>
<protein>
    <submittedName>
        <fullName evidence="2">Uncharacterized protein</fullName>
    </submittedName>
</protein>
<keyword evidence="3" id="KW-1185">Reference proteome</keyword>
<proteinExistence type="predicted"/>
<name>A0ABW7F392_9BURK</name>
<gene>
    <name evidence="2" type="ORF">ACG00Y_10525</name>
</gene>
<accession>A0ABW7F392</accession>
<sequence length="185" mass="19236">MALVSTVQAAAEPAELLDRRAPQWKATTVRNVGTGVVQHTGDDTQFGNLAVLLRSRLVSSGALAASQPLEVKTTDVRLSLPDVKVDEEAVQAAQVAVPGGQVLAAPIAAILSAFSKNKAASAVFCVAIDGRNFLGNDARLFRFGAEGELRDAVESAIQRLTAAVRSGTTTESPACDPGWEGGQPQ</sequence>
<dbReference type="RefSeq" id="WP_394478547.1">
    <property type="nucleotide sequence ID" value="NZ_JBIGHV010000003.1"/>
</dbReference>
<comment type="caution">
    <text evidence="2">The sequence shown here is derived from an EMBL/GenBank/DDBJ whole genome shotgun (WGS) entry which is preliminary data.</text>
</comment>
<dbReference type="Proteomes" id="UP001606210">
    <property type="component" value="Unassembled WGS sequence"/>
</dbReference>
<organism evidence="2 3">
    <name type="scientific">Pelomonas parva</name>
    <dbReference type="NCBI Taxonomy" id="3299032"/>
    <lineage>
        <taxon>Bacteria</taxon>
        <taxon>Pseudomonadati</taxon>
        <taxon>Pseudomonadota</taxon>
        <taxon>Betaproteobacteria</taxon>
        <taxon>Burkholderiales</taxon>
        <taxon>Sphaerotilaceae</taxon>
        <taxon>Roseateles</taxon>
    </lineage>
</organism>
<evidence type="ECO:0000313" key="2">
    <source>
        <dbReference type="EMBL" id="MFG6430351.1"/>
    </source>
</evidence>
<reference evidence="2 3" key="1">
    <citation type="submission" date="2024-08" db="EMBL/GenBank/DDBJ databases">
        <authorList>
            <person name="Lu H."/>
        </authorList>
    </citation>
    <scope>NUCLEOTIDE SEQUENCE [LARGE SCALE GENOMIC DNA]</scope>
    <source>
        <strain evidence="2 3">LYH14W</strain>
    </source>
</reference>
<evidence type="ECO:0000313" key="3">
    <source>
        <dbReference type="Proteomes" id="UP001606210"/>
    </source>
</evidence>
<dbReference type="EMBL" id="JBIGHV010000003">
    <property type="protein sequence ID" value="MFG6430351.1"/>
    <property type="molecule type" value="Genomic_DNA"/>
</dbReference>